<accession>C1DYN4</accession>
<dbReference type="eggNOG" id="KOG2532">
    <property type="taxonomic scope" value="Eukaryota"/>
</dbReference>
<keyword evidence="5 8" id="KW-1133">Transmembrane helix</keyword>
<feature type="transmembrane region" description="Helical" evidence="8">
    <location>
        <begin position="293"/>
        <end position="315"/>
    </location>
</feature>
<dbReference type="RefSeq" id="XP_002500202.1">
    <property type="nucleotide sequence ID" value="XM_002500156.1"/>
</dbReference>
<feature type="transmembrane region" description="Helical" evidence="8">
    <location>
        <begin position="102"/>
        <end position="126"/>
    </location>
</feature>
<dbReference type="InterPro" id="IPR011701">
    <property type="entry name" value="MFS"/>
</dbReference>
<dbReference type="InterPro" id="IPR036259">
    <property type="entry name" value="MFS_trans_sf"/>
</dbReference>
<evidence type="ECO:0000256" key="8">
    <source>
        <dbReference type="SAM" id="Phobius"/>
    </source>
</evidence>
<name>C1DYN4_MICCC</name>
<keyword evidence="4" id="KW-0769">Symport</keyword>
<dbReference type="GO" id="GO:0016020">
    <property type="term" value="C:membrane"/>
    <property type="evidence" value="ECO:0007669"/>
    <property type="project" value="UniProtKB-SubCell"/>
</dbReference>
<dbReference type="Proteomes" id="UP000002009">
    <property type="component" value="Chromosome 2"/>
</dbReference>
<keyword evidence="3 8" id="KW-0812">Transmembrane</keyword>
<evidence type="ECO:0000256" key="5">
    <source>
        <dbReference type="ARBA" id="ARBA00022989"/>
    </source>
</evidence>
<evidence type="ECO:0000313" key="11">
    <source>
        <dbReference type="Proteomes" id="UP000002009"/>
    </source>
</evidence>
<dbReference type="Gene3D" id="1.20.1250.20">
    <property type="entry name" value="MFS general substrate transporter like domains"/>
    <property type="match status" value="2"/>
</dbReference>
<feature type="transmembrane region" description="Helical" evidence="8">
    <location>
        <begin position="357"/>
        <end position="380"/>
    </location>
</feature>
<feature type="domain" description="Major facilitator superfamily (MFS) profile" evidence="9">
    <location>
        <begin position="1"/>
        <end position="384"/>
    </location>
</feature>
<comment type="similarity">
    <text evidence="7">Belongs to the major facilitator superfamily. Sodium/anion cotransporter (TC 2.A.1.14) family.</text>
</comment>
<organism evidence="10 11">
    <name type="scientific">Micromonas commoda (strain RCC299 / NOUM17 / CCMP2709)</name>
    <name type="common">Picoplanktonic green alga</name>
    <dbReference type="NCBI Taxonomy" id="296587"/>
    <lineage>
        <taxon>Eukaryota</taxon>
        <taxon>Viridiplantae</taxon>
        <taxon>Chlorophyta</taxon>
        <taxon>Mamiellophyceae</taxon>
        <taxon>Mamiellales</taxon>
        <taxon>Mamiellaceae</taxon>
        <taxon>Micromonas</taxon>
    </lineage>
</organism>
<feature type="transmembrane region" description="Helical" evidence="8">
    <location>
        <begin position="327"/>
        <end position="351"/>
    </location>
</feature>
<evidence type="ECO:0000313" key="10">
    <source>
        <dbReference type="EMBL" id="ACO61460.1"/>
    </source>
</evidence>
<feature type="transmembrane region" description="Helical" evidence="8">
    <location>
        <begin position="267"/>
        <end position="287"/>
    </location>
</feature>
<dbReference type="OMA" id="ATVQPWN"/>
<dbReference type="GO" id="GO:0015293">
    <property type="term" value="F:symporter activity"/>
    <property type="evidence" value="ECO:0007669"/>
    <property type="project" value="UniProtKB-KW"/>
</dbReference>
<dbReference type="KEGG" id="mis:MICPUN_93391"/>
<gene>
    <name evidence="10" type="ORF">MICPUN_93391</name>
</gene>
<dbReference type="PANTHER" id="PTHR11662:SF446">
    <property type="entry name" value="SODIUM-DEPENDENT PHOSPHATE TRANSPORT PROTEIN 1, CHLOROPLASTIC"/>
    <property type="match status" value="1"/>
</dbReference>
<dbReference type="FunFam" id="1.20.1250.20:FF:000003">
    <property type="entry name" value="Solute carrier family 17 member 3"/>
    <property type="match status" value="1"/>
</dbReference>
<dbReference type="PANTHER" id="PTHR11662">
    <property type="entry name" value="SOLUTE CARRIER FAMILY 17"/>
    <property type="match status" value="1"/>
</dbReference>
<dbReference type="OrthoDB" id="2250022at2759"/>
<comment type="subcellular location">
    <subcellularLocation>
        <location evidence="1">Membrane</location>
        <topology evidence="1">Multi-pass membrane protein</topology>
    </subcellularLocation>
</comment>
<sequence length="390" mass="39835">MAKDFGWDKIQTGGVLSAFFYGYALTQLVGGRLADSFGGKRVLALGVLGWSLATFVTPLAAAGGAIPLVAARVTLGAGEGVAFPAVHSLISRHVPKDRQSTAVAAVTAASYGGAAFAFGVTPAVVLAGGWEAAFYTFGAAAIVWFPFWAASSFKVVNDAGGGGKYGADSAGKTGVIDEWLALVKTREVRAICVAQFAQSWGGYGLLSWLPTYFEEALGVPLGDLPAFTVLPYFIQGIVGVGSGVVADQWLREGKFSTKFIRRAFQTVGMVGPAVCLAGAAVLGGAGATDANVFAAAVLVDVGLALSALTLAGVSVSHLDVAPRHAGLVFATGNTCATIAGIIAVPLSGWVLEATGQSWSAVFGVIAVLYVVGAALWWAWVGDEPVPEDSL</sequence>
<feature type="transmembrane region" description="Helical" evidence="8">
    <location>
        <begin position="42"/>
        <end position="63"/>
    </location>
</feature>
<dbReference type="GeneID" id="8241392"/>
<keyword evidence="11" id="KW-1185">Reference proteome</keyword>
<dbReference type="InterPro" id="IPR020846">
    <property type="entry name" value="MFS_dom"/>
</dbReference>
<evidence type="ECO:0000256" key="6">
    <source>
        <dbReference type="ARBA" id="ARBA00023136"/>
    </source>
</evidence>
<reference evidence="10 11" key="1">
    <citation type="journal article" date="2009" name="Science">
        <title>Green evolution and dynamic adaptations revealed by genomes of the marine picoeukaryotes Micromonas.</title>
        <authorList>
            <person name="Worden A.Z."/>
            <person name="Lee J.H."/>
            <person name="Mock T."/>
            <person name="Rouze P."/>
            <person name="Simmons M.P."/>
            <person name="Aerts A.L."/>
            <person name="Allen A.E."/>
            <person name="Cuvelier M.L."/>
            <person name="Derelle E."/>
            <person name="Everett M.V."/>
            <person name="Foulon E."/>
            <person name="Grimwood J."/>
            <person name="Gundlach H."/>
            <person name="Henrissat B."/>
            <person name="Napoli C."/>
            <person name="McDonald S.M."/>
            <person name="Parker M.S."/>
            <person name="Rombauts S."/>
            <person name="Salamov A."/>
            <person name="Von Dassow P."/>
            <person name="Badger J.H."/>
            <person name="Coutinho P.M."/>
            <person name="Demir E."/>
            <person name="Dubchak I."/>
            <person name="Gentemann C."/>
            <person name="Eikrem W."/>
            <person name="Gready J.E."/>
            <person name="John U."/>
            <person name="Lanier W."/>
            <person name="Lindquist E.A."/>
            <person name="Lucas S."/>
            <person name="Mayer K.F."/>
            <person name="Moreau H."/>
            <person name="Not F."/>
            <person name="Otillar R."/>
            <person name="Panaud O."/>
            <person name="Pangilinan J."/>
            <person name="Paulsen I."/>
            <person name="Piegu B."/>
            <person name="Poliakov A."/>
            <person name="Robbens S."/>
            <person name="Schmutz J."/>
            <person name="Toulza E."/>
            <person name="Wyss T."/>
            <person name="Zelensky A."/>
            <person name="Zhou K."/>
            <person name="Armbrust E.V."/>
            <person name="Bhattacharya D."/>
            <person name="Goodenough U.W."/>
            <person name="Van de Peer Y."/>
            <person name="Grigoriev I.V."/>
        </authorList>
    </citation>
    <scope>NUCLEOTIDE SEQUENCE [LARGE SCALE GENOMIC DNA]</scope>
    <source>
        <strain evidence="11">RCC299 / NOUM17</strain>
    </source>
</reference>
<keyword evidence="2" id="KW-0813">Transport</keyword>
<evidence type="ECO:0000256" key="2">
    <source>
        <dbReference type="ARBA" id="ARBA00022448"/>
    </source>
</evidence>
<evidence type="ECO:0000256" key="7">
    <source>
        <dbReference type="ARBA" id="ARBA00024362"/>
    </source>
</evidence>
<dbReference type="InterPro" id="IPR050382">
    <property type="entry name" value="MFS_Na/Anion_cotransporter"/>
</dbReference>
<feature type="transmembrane region" description="Helical" evidence="8">
    <location>
        <begin position="12"/>
        <end position="30"/>
    </location>
</feature>
<feature type="transmembrane region" description="Helical" evidence="8">
    <location>
        <begin position="69"/>
        <end position="90"/>
    </location>
</feature>
<evidence type="ECO:0000259" key="9">
    <source>
        <dbReference type="PROSITE" id="PS50850"/>
    </source>
</evidence>
<proteinExistence type="inferred from homology"/>
<evidence type="ECO:0000256" key="4">
    <source>
        <dbReference type="ARBA" id="ARBA00022847"/>
    </source>
</evidence>
<dbReference type="Pfam" id="PF07690">
    <property type="entry name" value="MFS_1"/>
    <property type="match status" value="1"/>
</dbReference>
<feature type="transmembrane region" description="Helical" evidence="8">
    <location>
        <begin position="229"/>
        <end position="246"/>
    </location>
</feature>
<evidence type="ECO:0000256" key="3">
    <source>
        <dbReference type="ARBA" id="ARBA00022692"/>
    </source>
</evidence>
<dbReference type="AlphaFoldDB" id="C1DYN4"/>
<dbReference type="EMBL" id="CP001323">
    <property type="protein sequence ID" value="ACO61460.1"/>
    <property type="molecule type" value="Genomic_DNA"/>
</dbReference>
<dbReference type="PROSITE" id="PS50850">
    <property type="entry name" value="MFS"/>
    <property type="match status" value="1"/>
</dbReference>
<dbReference type="InParanoid" id="C1DYN4"/>
<protein>
    <submittedName>
        <fullName evidence="10">Major facilitator superfamily</fullName>
    </submittedName>
</protein>
<dbReference type="SUPFAM" id="SSF103473">
    <property type="entry name" value="MFS general substrate transporter"/>
    <property type="match status" value="1"/>
</dbReference>
<keyword evidence="6 8" id="KW-0472">Membrane</keyword>
<evidence type="ECO:0000256" key="1">
    <source>
        <dbReference type="ARBA" id="ARBA00004141"/>
    </source>
</evidence>
<feature type="transmembrane region" description="Helical" evidence="8">
    <location>
        <begin position="132"/>
        <end position="150"/>
    </location>
</feature>